<feature type="transmembrane region" description="Helical" evidence="6">
    <location>
        <begin position="110"/>
        <end position="132"/>
    </location>
</feature>
<dbReference type="SUPFAM" id="SSF161098">
    <property type="entry name" value="MetI-like"/>
    <property type="match status" value="1"/>
</dbReference>
<evidence type="ECO:0000256" key="6">
    <source>
        <dbReference type="RuleBase" id="RU363032"/>
    </source>
</evidence>
<organism evidence="8 9">
    <name type="scientific">Thermoflavimicrobium daqui</name>
    <dbReference type="NCBI Taxonomy" id="2137476"/>
    <lineage>
        <taxon>Bacteria</taxon>
        <taxon>Bacillati</taxon>
        <taxon>Bacillota</taxon>
        <taxon>Bacilli</taxon>
        <taxon>Bacillales</taxon>
        <taxon>Thermoactinomycetaceae</taxon>
        <taxon>Thermoflavimicrobium</taxon>
    </lineage>
</organism>
<comment type="similarity">
    <text evidence="6">Belongs to the binding-protein-dependent transport system permease family.</text>
</comment>
<evidence type="ECO:0000313" key="8">
    <source>
        <dbReference type="EMBL" id="RAL26984.1"/>
    </source>
</evidence>
<feature type="transmembrane region" description="Helical" evidence="6">
    <location>
        <begin position="202"/>
        <end position="227"/>
    </location>
</feature>
<dbReference type="PANTHER" id="PTHR43839:SF3">
    <property type="entry name" value="OLIGOPEPTIDE ABC TRANSPORTER, PERMEASE PROTEIN"/>
    <property type="match status" value="1"/>
</dbReference>
<evidence type="ECO:0000256" key="2">
    <source>
        <dbReference type="ARBA" id="ARBA00022448"/>
    </source>
</evidence>
<dbReference type="OrthoDB" id="9814383at2"/>
<evidence type="ECO:0000256" key="5">
    <source>
        <dbReference type="ARBA" id="ARBA00023136"/>
    </source>
</evidence>
<evidence type="ECO:0000256" key="3">
    <source>
        <dbReference type="ARBA" id="ARBA00022692"/>
    </source>
</evidence>
<dbReference type="AlphaFoldDB" id="A0A364K9L7"/>
<evidence type="ECO:0000256" key="4">
    <source>
        <dbReference type="ARBA" id="ARBA00022989"/>
    </source>
</evidence>
<feature type="transmembrane region" description="Helical" evidence="6">
    <location>
        <begin position="75"/>
        <end position="98"/>
    </location>
</feature>
<protein>
    <recommendedName>
        <fullName evidence="7">ABC transmembrane type-1 domain-containing protein</fullName>
    </recommendedName>
</protein>
<dbReference type="InterPro" id="IPR025966">
    <property type="entry name" value="OppC_N"/>
</dbReference>
<proteinExistence type="inferred from homology"/>
<dbReference type="InterPro" id="IPR035906">
    <property type="entry name" value="MetI-like_sf"/>
</dbReference>
<keyword evidence="5 6" id="KW-0472">Membrane</keyword>
<comment type="caution">
    <text evidence="8">The sequence shown here is derived from an EMBL/GenBank/DDBJ whole genome shotgun (WGS) entry which is preliminary data.</text>
</comment>
<keyword evidence="9" id="KW-1185">Reference proteome</keyword>
<reference evidence="8 9" key="1">
    <citation type="submission" date="2018-06" db="EMBL/GenBank/DDBJ databases">
        <title>Thermoflavimicrobium daqus sp. nov., a thermophilic microbe isolated from Moutai-flavour Daqu.</title>
        <authorList>
            <person name="Wang X."/>
            <person name="Zhou H."/>
        </authorList>
    </citation>
    <scope>NUCLEOTIDE SEQUENCE [LARGE SCALE GENOMIC DNA]</scope>
    <source>
        <strain evidence="8 9">FBKL4.011</strain>
    </source>
</reference>
<feature type="transmembrane region" description="Helical" evidence="6">
    <location>
        <begin position="264"/>
        <end position="285"/>
    </location>
</feature>
<feature type="transmembrane region" description="Helical" evidence="6">
    <location>
        <begin position="144"/>
        <end position="163"/>
    </location>
</feature>
<keyword evidence="3 6" id="KW-0812">Transmembrane</keyword>
<keyword evidence="4 6" id="KW-1133">Transmembrane helix</keyword>
<dbReference type="InterPro" id="IPR000515">
    <property type="entry name" value="MetI-like"/>
</dbReference>
<dbReference type="GO" id="GO:0055085">
    <property type="term" value="P:transmembrane transport"/>
    <property type="evidence" value="ECO:0007669"/>
    <property type="project" value="InterPro"/>
</dbReference>
<feature type="domain" description="ABC transmembrane type-1" evidence="7">
    <location>
        <begin position="73"/>
        <end position="285"/>
    </location>
</feature>
<dbReference type="Pfam" id="PF12911">
    <property type="entry name" value="OppC_N"/>
    <property type="match status" value="1"/>
</dbReference>
<dbReference type="RefSeq" id="WP_113657589.1">
    <property type="nucleotide sequence ID" value="NZ_KZ845663.1"/>
</dbReference>
<keyword evidence="2 6" id="KW-0813">Transport</keyword>
<dbReference type="EMBL" id="QJKK01000001">
    <property type="protein sequence ID" value="RAL26984.1"/>
    <property type="molecule type" value="Genomic_DNA"/>
</dbReference>
<dbReference type="GO" id="GO:0005886">
    <property type="term" value="C:plasma membrane"/>
    <property type="evidence" value="ECO:0007669"/>
    <property type="project" value="UniProtKB-SubCell"/>
</dbReference>
<feature type="transmembrane region" description="Helical" evidence="6">
    <location>
        <begin position="12"/>
        <end position="33"/>
    </location>
</feature>
<dbReference type="Proteomes" id="UP000251213">
    <property type="component" value="Unassembled WGS sequence"/>
</dbReference>
<dbReference type="CDD" id="cd06261">
    <property type="entry name" value="TM_PBP2"/>
    <property type="match status" value="1"/>
</dbReference>
<dbReference type="Pfam" id="PF00528">
    <property type="entry name" value="BPD_transp_1"/>
    <property type="match status" value="1"/>
</dbReference>
<dbReference type="PROSITE" id="PS50928">
    <property type="entry name" value="ABC_TM1"/>
    <property type="match status" value="1"/>
</dbReference>
<dbReference type="Gene3D" id="1.10.3720.10">
    <property type="entry name" value="MetI-like"/>
    <property type="match status" value="1"/>
</dbReference>
<gene>
    <name evidence="8" type="ORF">DL897_02800</name>
</gene>
<accession>A0A364K9L7</accession>
<reference evidence="8 9" key="2">
    <citation type="submission" date="2018-06" db="EMBL/GenBank/DDBJ databases">
        <authorList>
            <person name="Zhirakovskaya E."/>
        </authorList>
    </citation>
    <scope>NUCLEOTIDE SEQUENCE [LARGE SCALE GENOMIC DNA]</scope>
    <source>
        <strain evidence="8 9">FBKL4.011</strain>
    </source>
</reference>
<evidence type="ECO:0000313" key="9">
    <source>
        <dbReference type="Proteomes" id="UP000251213"/>
    </source>
</evidence>
<dbReference type="PANTHER" id="PTHR43839">
    <property type="entry name" value="OPPC IN A BINDING PROTEIN-DEPENDENT TRANSPORT SYSTEM"/>
    <property type="match status" value="1"/>
</dbReference>
<name>A0A364K9L7_9BACL</name>
<comment type="subcellular location">
    <subcellularLocation>
        <location evidence="6">Cell membrane</location>
        <topology evidence="6">Multi-pass membrane protein</topology>
    </subcellularLocation>
    <subcellularLocation>
        <location evidence="1">Membrane</location>
        <topology evidence="1">Multi-pass membrane protein</topology>
    </subcellularLocation>
</comment>
<sequence length="302" mass="34275">MEMKRKKRNLSLWIGGGLLICFVTLAILGPWIAPYSVTDEDWSADPPLYPSSTHWLGSDNQGKDLLTLMLYGLKYTLFISIGIAFLRILIGGVIGLGLGMKEVQVKQQGIFRVLGSVPVIIILSFLLTKVGITEDVTPAKWELIVVQSVLMILFGIAPIVISVKSKTEVIKSHLFVMVAKQMGASTQRVIWKHIFPLLKENLFLMFLYEIILVLVMFGQLSIVNVFLGGSLIKISSSGPPKYYSKSQEWMSLLGQHKDYLDYKIWVIAYPLLGFFLLMLSFYLLYRGFEKKYQQEYSKQPYI</sequence>
<evidence type="ECO:0000259" key="7">
    <source>
        <dbReference type="PROSITE" id="PS50928"/>
    </source>
</evidence>
<evidence type="ECO:0000256" key="1">
    <source>
        <dbReference type="ARBA" id="ARBA00004141"/>
    </source>
</evidence>